<protein>
    <recommendedName>
        <fullName evidence="3">BACK domain-containing protein</fullName>
    </recommendedName>
</protein>
<keyword evidence="1" id="KW-0880">Kelch repeat</keyword>
<dbReference type="Proteomes" id="UP000821853">
    <property type="component" value="Chromosome 2"/>
</dbReference>
<dbReference type="SUPFAM" id="SSF117281">
    <property type="entry name" value="Kelch motif"/>
    <property type="match status" value="1"/>
</dbReference>
<evidence type="ECO:0000313" key="4">
    <source>
        <dbReference type="EMBL" id="KAH9367002.1"/>
    </source>
</evidence>
<dbReference type="Gene3D" id="3.30.710.10">
    <property type="entry name" value="Potassium Channel Kv1.1, Chain A"/>
    <property type="match status" value="1"/>
</dbReference>
<sequence>MSAVLPTQARLDIKVTVVKGGKPRRNDVALYFEPPPPLPPYPRTTHSMGPTLGWVQPAAGSKEMALDRETSEALWKMRSSDLLSDSLLKTLHGGPPSLLSSTYKRVIWVGTENVESVSEAAGYLCVTDLIQDCCEFLHSIMSLENCISTCVVANCYNCFDPESKTYRYLMQHFTDILKRSEEFFKLKIDEVESLLSDENVNAVLRWVEFNPANREQHVARLLNCVRTGLVDTAFVEQIKVPIVTDSLHFMYGPSVVARNDEVRAPALARPRIPHEAMFVIGGWMNGGPTTCIKSYDSKTARWVKVEGVHPAGPRAYDKCAAIGSRSCVLGGFNADDYFRSARCFNTHTKTWRSTTPMHVKKGYISVVVPNDIIYAVGGYDGREWQSYAKNFDYRNNQCTAIASINQQRIDTCTTARNGYVYLTGGFSGSECLSSTERYDPQFDQWTAIVSMRYRRSGVGCIGLRDSIYAIGSFSGHSKLFSAEKYNTGTNTWTLLPTITEQWYEATSMNEGRSAIAACAISGLLSVHDYVHDPYSNLMEEKHQKILNILKNNLRHLKPDLTAERARQRRRDAGE</sequence>
<evidence type="ECO:0000256" key="2">
    <source>
        <dbReference type="ARBA" id="ARBA00022737"/>
    </source>
</evidence>
<dbReference type="VEuPathDB" id="VectorBase:HLOH_044791"/>
<dbReference type="InterPro" id="IPR011705">
    <property type="entry name" value="BACK"/>
</dbReference>
<reference evidence="4 5" key="1">
    <citation type="journal article" date="2020" name="Cell">
        <title>Large-Scale Comparative Analyses of Tick Genomes Elucidate Their Genetic Diversity and Vector Capacities.</title>
        <authorList>
            <consortium name="Tick Genome and Microbiome Consortium (TIGMIC)"/>
            <person name="Jia N."/>
            <person name="Wang J."/>
            <person name="Shi W."/>
            <person name="Du L."/>
            <person name="Sun Y."/>
            <person name="Zhan W."/>
            <person name="Jiang J.F."/>
            <person name="Wang Q."/>
            <person name="Zhang B."/>
            <person name="Ji P."/>
            <person name="Bell-Sakyi L."/>
            <person name="Cui X.M."/>
            <person name="Yuan T.T."/>
            <person name="Jiang B.G."/>
            <person name="Yang W.F."/>
            <person name="Lam T.T."/>
            <person name="Chang Q.C."/>
            <person name="Ding S.J."/>
            <person name="Wang X.J."/>
            <person name="Zhu J.G."/>
            <person name="Ruan X.D."/>
            <person name="Zhao L."/>
            <person name="Wei J.T."/>
            <person name="Ye R.Z."/>
            <person name="Que T.C."/>
            <person name="Du C.H."/>
            <person name="Zhou Y.H."/>
            <person name="Cheng J.X."/>
            <person name="Dai P.F."/>
            <person name="Guo W.B."/>
            <person name="Han X.H."/>
            <person name="Huang E.J."/>
            <person name="Li L.F."/>
            <person name="Wei W."/>
            <person name="Gao Y.C."/>
            <person name="Liu J.Z."/>
            <person name="Shao H.Z."/>
            <person name="Wang X."/>
            <person name="Wang C.C."/>
            <person name="Yang T.C."/>
            <person name="Huo Q.B."/>
            <person name="Li W."/>
            <person name="Chen H.Y."/>
            <person name="Chen S.E."/>
            <person name="Zhou L.G."/>
            <person name="Ni X.B."/>
            <person name="Tian J.H."/>
            <person name="Sheng Y."/>
            <person name="Liu T."/>
            <person name="Pan Y.S."/>
            <person name="Xia L.Y."/>
            <person name="Li J."/>
            <person name="Zhao F."/>
            <person name="Cao W.C."/>
        </authorList>
    </citation>
    <scope>NUCLEOTIDE SEQUENCE [LARGE SCALE GENOMIC DNA]</scope>
    <source>
        <strain evidence="4">HaeL-2018</strain>
    </source>
</reference>
<evidence type="ECO:0000259" key="3">
    <source>
        <dbReference type="SMART" id="SM00875"/>
    </source>
</evidence>
<dbReference type="InterPro" id="IPR006652">
    <property type="entry name" value="Kelch_1"/>
</dbReference>
<dbReference type="Pfam" id="PF01344">
    <property type="entry name" value="Kelch_1"/>
    <property type="match status" value="3"/>
</dbReference>
<dbReference type="InterPro" id="IPR015915">
    <property type="entry name" value="Kelch-typ_b-propeller"/>
</dbReference>
<proteinExistence type="predicted"/>
<evidence type="ECO:0000256" key="1">
    <source>
        <dbReference type="ARBA" id="ARBA00022441"/>
    </source>
</evidence>
<gene>
    <name evidence="4" type="ORF">HPB48_021512</name>
</gene>
<name>A0A9J6FUT3_HAELO</name>
<accession>A0A9J6FUT3</accession>
<feature type="domain" description="BACK" evidence="3">
    <location>
        <begin position="146"/>
        <end position="239"/>
    </location>
</feature>
<dbReference type="PANTHER" id="PTHR45632">
    <property type="entry name" value="LD33804P"/>
    <property type="match status" value="1"/>
</dbReference>
<keyword evidence="5" id="KW-1185">Reference proteome</keyword>
<comment type="caution">
    <text evidence="4">The sequence shown here is derived from an EMBL/GenBank/DDBJ whole genome shotgun (WGS) entry which is preliminary data.</text>
</comment>
<dbReference type="Gene3D" id="1.25.40.420">
    <property type="match status" value="1"/>
</dbReference>
<keyword evidence="2" id="KW-0677">Repeat</keyword>
<dbReference type="OMA" id="ENCISTC"/>
<dbReference type="OrthoDB" id="6411082at2759"/>
<dbReference type="InterPro" id="IPR011333">
    <property type="entry name" value="SKP1/BTB/POZ_sf"/>
</dbReference>
<dbReference type="Gene3D" id="2.120.10.80">
    <property type="entry name" value="Kelch-type beta propeller"/>
    <property type="match status" value="1"/>
</dbReference>
<dbReference type="AlphaFoldDB" id="A0A9J6FUT3"/>
<dbReference type="EMBL" id="JABSTR010000004">
    <property type="protein sequence ID" value="KAH9367002.1"/>
    <property type="molecule type" value="Genomic_DNA"/>
</dbReference>
<dbReference type="PANTHER" id="PTHR45632:SF26">
    <property type="entry name" value="BTB DOMAIN-CONTAINING PROTEIN"/>
    <property type="match status" value="1"/>
</dbReference>
<dbReference type="Pfam" id="PF07707">
    <property type="entry name" value="BACK"/>
    <property type="match status" value="1"/>
</dbReference>
<evidence type="ECO:0000313" key="5">
    <source>
        <dbReference type="Proteomes" id="UP000821853"/>
    </source>
</evidence>
<organism evidence="4 5">
    <name type="scientific">Haemaphysalis longicornis</name>
    <name type="common">Bush tick</name>
    <dbReference type="NCBI Taxonomy" id="44386"/>
    <lineage>
        <taxon>Eukaryota</taxon>
        <taxon>Metazoa</taxon>
        <taxon>Ecdysozoa</taxon>
        <taxon>Arthropoda</taxon>
        <taxon>Chelicerata</taxon>
        <taxon>Arachnida</taxon>
        <taxon>Acari</taxon>
        <taxon>Parasitiformes</taxon>
        <taxon>Ixodida</taxon>
        <taxon>Ixodoidea</taxon>
        <taxon>Ixodidae</taxon>
        <taxon>Haemaphysalinae</taxon>
        <taxon>Haemaphysalis</taxon>
    </lineage>
</organism>
<dbReference type="SMART" id="SM00875">
    <property type="entry name" value="BACK"/>
    <property type="match status" value="1"/>
</dbReference>
<dbReference type="SMART" id="SM00612">
    <property type="entry name" value="Kelch"/>
    <property type="match status" value="4"/>
</dbReference>